<dbReference type="InterPro" id="IPR005546">
    <property type="entry name" value="Autotransporte_beta"/>
</dbReference>
<keyword evidence="3" id="KW-1185">Reference proteome</keyword>
<dbReference type="Proteomes" id="UP000241444">
    <property type="component" value="Unassembled WGS sequence"/>
</dbReference>
<gene>
    <name evidence="2" type="ORF">CU102_00600</name>
</gene>
<dbReference type="SUPFAM" id="SSF103515">
    <property type="entry name" value="Autotransporter"/>
    <property type="match status" value="1"/>
</dbReference>
<dbReference type="AlphaFoldDB" id="A0A2P7BVV8"/>
<dbReference type="Gene3D" id="2.40.128.130">
    <property type="entry name" value="Autotransporter beta-domain"/>
    <property type="match status" value="1"/>
</dbReference>
<reference evidence="3" key="1">
    <citation type="submission" date="2017-11" db="EMBL/GenBank/DDBJ databases">
        <authorList>
            <person name="Kuznetsova I."/>
            <person name="Sazanova A."/>
            <person name="Chirak E."/>
            <person name="Safronova V."/>
            <person name="Willems A."/>
        </authorList>
    </citation>
    <scope>NUCLEOTIDE SEQUENCE [LARGE SCALE GENOMIC DNA]</scope>
    <source>
        <strain evidence="3">STM 196</strain>
    </source>
</reference>
<comment type="caution">
    <text evidence="2">The sequence shown here is derived from an EMBL/GenBank/DDBJ whole genome shotgun (WGS) entry which is preliminary data.</text>
</comment>
<dbReference type="Pfam" id="PF03797">
    <property type="entry name" value="Autotransporter"/>
    <property type="match status" value="1"/>
</dbReference>
<dbReference type="PROSITE" id="PS51208">
    <property type="entry name" value="AUTOTRANSPORTER"/>
    <property type="match status" value="1"/>
</dbReference>
<dbReference type="InterPro" id="IPR006315">
    <property type="entry name" value="OM_autotransptr_brl_dom"/>
</dbReference>
<evidence type="ECO:0000313" key="2">
    <source>
        <dbReference type="EMBL" id="PSH70594.1"/>
    </source>
</evidence>
<evidence type="ECO:0000313" key="3">
    <source>
        <dbReference type="Proteomes" id="UP000241444"/>
    </source>
</evidence>
<protein>
    <recommendedName>
        <fullName evidence="1">Autotransporter domain-containing protein</fullName>
    </recommendedName>
</protein>
<sequence length="129" mass="13855">MVADDWRIGVLAGYGNTSLDSGASNASVDNYSIGLYGGTAWDNLRLSLGTALTQNEIDTDRTAVFGDLVNSHSASYDAKIVQVFGELGYAIKTPYADFEPFAAASYVHLKPGGFQEIGEIRPGWQERAT</sequence>
<accession>A0A2P7BVV8</accession>
<dbReference type="GO" id="GO:0019867">
    <property type="term" value="C:outer membrane"/>
    <property type="evidence" value="ECO:0007669"/>
    <property type="project" value="InterPro"/>
</dbReference>
<evidence type="ECO:0000259" key="1">
    <source>
        <dbReference type="PROSITE" id="PS51208"/>
    </source>
</evidence>
<dbReference type="EMBL" id="PGGO01000001">
    <property type="protein sequence ID" value="PSH70594.1"/>
    <property type="molecule type" value="Genomic_DNA"/>
</dbReference>
<dbReference type="InterPro" id="IPR036709">
    <property type="entry name" value="Autotransporte_beta_dom_sf"/>
</dbReference>
<organism evidence="2 3">
    <name type="scientific">Phyllobacterium brassicacearum</name>
    <dbReference type="NCBI Taxonomy" id="314235"/>
    <lineage>
        <taxon>Bacteria</taxon>
        <taxon>Pseudomonadati</taxon>
        <taxon>Pseudomonadota</taxon>
        <taxon>Alphaproteobacteria</taxon>
        <taxon>Hyphomicrobiales</taxon>
        <taxon>Phyllobacteriaceae</taxon>
        <taxon>Phyllobacterium</taxon>
    </lineage>
</organism>
<proteinExistence type="predicted"/>
<name>A0A2P7BVV8_9HYPH</name>
<dbReference type="NCBIfam" id="TIGR01414">
    <property type="entry name" value="autotrans_barl"/>
    <property type="match status" value="1"/>
</dbReference>
<feature type="domain" description="Autotransporter" evidence="1">
    <location>
        <begin position="1"/>
        <end position="129"/>
    </location>
</feature>